<feature type="domain" description="DUF2059" evidence="2">
    <location>
        <begin position="101"/>
        <end position="158"/>
    </location>
</feature>
<proteinExistence type="predicted"/>
<dbReference type="Pfam" id="PF09832">
    <property type="entry name" value="DUF2059"/>
    <property type="match status" value="1"/>
</dbReference>
<evidence type="ECO:0000256" key="1">
    <source>
        <dbReference type="SAM" id="SignalP"/>
    </source>
</evidence>
<evidence type="ECO:0000313" key="3">
    <source>
        <dbReference type="EMBL" id="QNN70795.1"/>
    </source>
</evidence>
<keyword evidence="4" id="KW-1185">Reference proteome</keyword>
<dbReference type="RefSeq" id="WP_187553310.1">
    <property type="nucleotide sequence ID" value="NZ_BMZL01000001.1"/>
</dbReference>
<accession>A0A7G9SSH0</accession>
<dbReference type="AlphaFoldDB" id="A0A7G9SSH0"/>
<feature type="chain" id="PRO_5028862321" evidence="1">
    <location>
        <begin position="23"/>
        <end position="172"/>
    </location>
</feature>
<reference evidence="3 4" key="1">
    <citation type="submission" date="2020-08" db="EMBL/GenBank/DDBJ databases">
        <title>Genome sequence of Thermomonas carbonis KCTC 42013T.</title>
        <authorList>
            <person name="Hyun D.-W."/>
            <person name="Bae J.-W."/>
        </authorList>
    </citation>
    <scope>NUCLEOTIDE SEQUENCE [LARGE SCALE GENOMIC DNA]</scope>
    <source>
        <strain evidence="3 4">KCTC 42013</strain>
    </source>
</reference>
<gene>
    <name evidence="3" type="ORF">H9L16_04160</name>
</gene>
<dbReference type="EMBL" id="CP060719">
    <property type="protein sequence ID" value="QNN70795.1"/>
    <property type="molecule type" value="Genomic_DNA"/>
</dbReference>
<evidence type="ECO:0000313" key="4">
    <source>
        <dbReference type="Proteomes" id="UP000515804"/>
    </source>
</evidence>
<dbReference type="KEGG" id="tcn:H9L16_04160"/>
<feature type="signal peptide" evidence="1">
    <location>
        <begin position="1"/>
        <end position="22"/>
    </location>
</feature>
<dbReference type="Proteomes" id="UP000515804">
    <property type="component" value="Chromosome"/>
</dbReference>
<sequence>MRRLGLVLALALSTAFASPAFAADPPPAPQQASAADIDRLLQVMDMQKMMSGIMEQMSTVQGQMVDEAFGKDLSDADRERMRSVTARSQAMVEKRMSWPAIEPIIRKVYLQLFSKPEVDAMIAFYGSPEGSSILRKAPQAMTLTMQEMQPLMEGLMEDIKADIDSEAKARKD</sequence>
<name>A0A7G9SSH0_9GAMM</name>
<protein>
    <submittedName>
        <fullName evidence="3">DUF2059 domain-containing protein</fullName>
    </submittedName>
</protein>
<evidence type="ECO:0000259" key="2">
    <source>
        <dbReference type="Pfam" id="PF09832"/>
    </source>
</evidence>
<keyword evidence="1" id="KW-0732">Signal</keyword>
<dbReference type="InterPro" id="IPR018637">
    <property type="entry name" value="DUF2059"/>
</dbReference>
<organism evidence="3 4">
    <name type="scientific">Thermomonas carbonis</name>
    <dbReference type="NCBI Taxonomy" id="1463158"/>
    <lineage>
        <taxon>Bacteria</taxon>
        <taxon>Pseudomonadati</taxon>
        <taxon>Pseudomonadota</taxon>
        <taxon>Gammaproteobacteria</taxon>
        <taxon>Lysobacterales</taxon>
        <taxon>Lysobacteraceae</taxon>
        <taxon>Thermomonas</taxon>
    </lineage>
</organism>